<dbReference type="InterPro" id="IPR001932">
    <property type="entry name" value="PPM-type_phosphatase-like_dom"/>
</dbReference>
<dbReference type="AlphaFoldDB" id="A0A7Y0HG07"/>
<dbReference type="SUPFAM" id="SSF81606">
    <property type="entry name" value="PP2C-like"/>
    <property type="match status" value="1"/>
</dbReference>
<dbReference type="Gene3D" id="3.60.40.10">
    <property type="entry name" value="PPM-type phosphatase domain"/>
    <property type="match status" value="1"/>
</dbReference>
<accession>A0A7Y0HG07</accession>
<organism evidence="2 3">
    <name type="scientific">Pacificispira spongiicola</name>
    <dbReference type="NCBI Taxonomy" id="2729598"/>
    <lineage>
        <taxon>Bacteria</taxon>
        <taxon>Pseudomonadati</taxon>
        <taxon>Pseudomonadota</taxon>
        <taxon>Alphaproteobacteria</taxon>
        <taxon>Rhodospirillales</taxon>
        <taxon>Rhodospirillaceae</taxon>
        <taxon>Pacificispira</taxon>
    </lineage>
</organism>
<comment type="caution">
    <text evidence="2">The sequence shown here is derived from an EMBL/GenBank/DDBJ whole genome shotgun (WGS) entry which is preliminary data.</text>
</comment>
<reference evidence="2 3" key="1">
    <citation type="submission" date="2020-04" db="EMBL/GenBank/DDBJ databases">
        <title>Rhodospirillaceae bacterium KN72 isolated from deep sea.</title>
        <authorList>
            <person name="Zhang D.-C."/>
        </authorList>
    </citation>
    <scope>NUCLEOTIDE SEQUENCE [LARGE SCALE GENOMIC DNA]</scope>
    <source>
        <strain evidence="2 3">KN72</strain>
    </source>
</reference>
<feature type="domain" description="PPM-type phosphatase" evidence="1">
    <location>
        <begin position="17"/>
        <end position="220"/>
    </location>
</feature>
<dbReference type="EMBL" id="JABBNT010000002">
    <property type="protein sequence ID" value="NMM44422.1"/>
    <property type="molecule type" value="Genomic_DNA"/>
</dbReference>
<evidence type="ECO:0000259" key="1">
    <source>
        <dbReference type="Pfam" id="PF13672"/>
    </source>
</evidence>
<protein>
    <submittedName>
        <fullName evidence="2">Protein phosphatase 2C domain-containing protein</fullName>
    </submittedName>
</protein>
<keyword evidence="3" id="KW-1185">Reference proteome</keyword>
<evidence type="ECO:0000313" key="2">
    <source>
        <dbReference type="EMBL" id="NMM44422.1"/>
    </source>
</evidence>
<evidence type="ECO:0000313" key="3">
    <source>
        <dbReference type="Proteomes" id="UP000539372"/>
    </source>
</evidence>
<dbReference type="InterPro" id="IPR036457">
    <property type="entry name" value="PPM-type-like_dom_sf"/>
</dbReference>
<dbReference type="RefSeq" id="WP_169624711.1">
    <property type="nucleotide sequence ID" value="NZ_JABBNT010000002.1"/>
</dbReference>
<proteinExistence type="predicted"/>
<dbReference type="Proteomes" id="UP000539372">
    <property type="component" value="Unassembled WGS sequence"/>
</dbReference>
<name>A0A7Y0HG07_9PROT</name>
<dbReference type="Pfam" id="PF13672">
    <property type="entry name" value="PP2C_2"/>
    <property type="match status" value="1"/>
</dbReference>
<sequence>MNAHRPLWKAALDYRQGPSHRRAGIPCQDYGRLLMPDGETLIAAIADGAGSAPHSRLGARVAVEAALSEAKRRLEQERFRDAGDLSKLLGEVVSAVRAALTDAANDNNLTLGDLACTLTVIALTPGSVAAAQIGDGFVVARSGRGSYEMLIAPDRGEYANETSFVTDVDAETRLRLSVWEKEVQFLSAATDGLASVSLDQRLGQPHANFFRPMDQFAHMSDGAGEIHDGIREFLASERLTARVDDDVALLVCGRIGSLA</sequence>
<gene>
    <name evidence="2" type="ORF">HH303_08020</name>
</gene>